<dbReference type="GO" id="GO:0003676">
    <property type="term" value="F:nucleic acid binding"/>
    <property type="evidence" value="ECO:0007669"/>
    <property type="project" value="InterPro"/>
</dbReference>
<evidence type="ECO:0000256" key="3">
    <source>
        <dbReference type="ARBA" id="ARBA00038412"/>
    </source>
</evidence>
<comment type="caution">
    <text evidence="6">The sequence shown here is derived from an EMBL/GenBank/DDBJ whole genome shotgun (WGS) entry which is preliminary data.</text>
</comment>
<reference evidence="6" key="1">
    <citation type="submission" date="2016-02" db="EMBL/GenBank/DDBJ databases">
        <title>Draft Genome Sequence of Sporotomaculum syntrophicum Strain FB, a Syntrophic Benzoate Degrader.</title>
        <authorList>
            <person name="Nobu M.K."/>
            <person name="Narihiro T."/>
            <person name="Qiu Y.-L."/>
            <person name="Ohashi A."/>
            <person name="Liu W.-T."/>
            <person name="Yuji S."/>
        </authorList>
    </citation>
    <scope>NUCLEOTIDE SEQUENCE</scope>
    <source>
        <strain evidence="6">FB</strain>
    </source>
</reference>
<dbReference type="PANTHER" id="PTHR41286">
    <property type="entry name" value="HNH NUCLEASE YAJD-RELATED"/>
    <property type="match status" value="1"/>
</dbReference>
<protein>
    <recommendedName>
        <fullName evidence="4">Putative HNH nuclease YajD</fullName>
    </recommendedName>
</protein>
<evidence type="ECO:0000313" key="6">
    <source>
        <dbReference type="EMBL" id="KAF1086337.1"/>
    </source>
</evidence>
<sequence>MPRKPKTICSYPGCQALTNDRYCDEHKKQVTKEHNQKSSKFYTYQWRKASKQFLKEHPLCVQCQKEGRLTPATEVDHIIPHGGNRKLFWDRKNWQPLCKSCHSKKTAEEDGGFGNI</sequence>
<name>A0A9D3AYR0_9FIRM</name>
<keyword evidence="2" id="KW-0378">Hydrolase</keyword>
<proteinExistence type="inferred from homology"/>
<dbReference type="GO" id="GO:0004519">
    <property type="term" value="F:endonuclease activity"/>
    <property type="evidence" value="ECO:0007669"/>
    <property type="project" value="UniProtKB-KW"/>
</dbReference>
<organism evidence="6 7">
    <name type="scientific">Sporotomaculum syntrophicum</name>
    <dbReference type="NCBI Taxonomy" id="182264"/>
    <lineage>
        <taxon>Bacteria</taxon>
        <taxon>Bacillati</taxon>
        <taxon>Bacillota</taxon>
        <taxon>Clostridia</taxon>
        <taxon>Eubacteriales</taxon>
        <taxon>Desulfallaceae</taxon>
        <taxon>Sporotomaculum</taxon>
    </lineage>
</organism>
<evidence type="ECO:0000256" key="4">
    <source>
        <dbReference type="ARBA" id="ARBA00040194"/>
    </source>
</evidence>
<dbReference type="GO" id="GO:0016787">
    <property type="term" value="F:hydrolase activity"/>
    <property type="evidence" value="ECO:0007669"/>
    <property type="project" value="UniProtKB-KW"/>
</dbReference>
<dbReference type="GO" id="GO:0005829">
    <property type="term" value="C:cytosol"/>
    <property type="evidence" value="ECO:0007669"/>
    <property type="project" value="TreeGrafter"/>
</dbReference>
<dbReference type="Proteomes" id="UP000798488">
    <property type="component" value="Unassembled WGS sequence"/>
</dbReference>
<comment type="similarity">
    <text evidence="3">Belongs to the HNH nuclease family.</text>
</comment>
<keyword evidence="6" id="KW-0255">Endonuclease</keyword>
<dbReference type="SMART" id="SM00507">
    <property type="entry name" value="HNHc"/>
    <property type="match status" value="1"/>
</dbReference>
<keyword evidence="7" id="KW-1185">Reference proteome</keyword>
<dbReference type="GO" id="GO:0008270">
    <property type="term" value="F:zinc ion binding"/>
    <property type="evidence" value="ECO:0007669"/>
    <property type="project" value="InterPro"/>
</dbReference>
<evidence type="ECO:0000256" key="1">
    <source>
        <dbReference type="ARBA" id="ARBA00022722"/>
    </source>
</evidence>
<evidence type="ECO:0000313" key="7">
    <source>
        <dbReference type="Proteomes" id="UP000798488"/>
    </source>
</evidence>
<dbReference type="RefSeq" id="WP_161820507.1">
    <property type="nucleotide sequence ID" value="NZ_LSRS01000001.1"/>
</dbReference>
<dbReference type="InterPro" id="IPR002711">
    <property type="entry name" value="HNH"/>
</dbReference>
<dbReference type="CDD" id="cd00085">
    <property type="entry name" value="HNHc"/>
    <property type="match status" value="1"/>
</dbReference>
<dbReference type="EMBL" id="LSRS01000001">
    <property type="protein sequence ID" value="KAF1086337.1"/>
    <property type="molecule type" value="Genomic_DNA"/>
</dbReference>
<evidence type="ECO:0000256" key="2">
    <source>
        <dbReference type="ARBA" id="ARBA00022801"/>
    </source>
</evidence>
<evidence type="ECO:0000259" key="5">
    <source>
        <dbReference type="SMART" id="SM00507"/>
    </source>
</evidence>
<dbReference type="InterPro" id="IPR003615">
    <property type="entry name" value="HNH_nuc"/>
</dbReference>
<dbReference type="PANTHER" id="PTHR41286:SF1">
    <property type="entry name" value="HNH NUCLEASE YAJD-RELATED"/>
    <property type="match status" value="1"/>
</dbReference>
<dbReference type="AlphaFoldDB" id="A0A9D3AYR0"/>
<dbReference type="Gene3D" id="1.10.30.50">
    <property type="match status" value="1"/>
</dbReference>
<dbReference type="OrthoDB" id="9779761at2"/>
<feature type="domain" description="HNH nuclease" evidence="5">
    <location>
        <begin position="48"/>
        <end position="103"/>
    </location>
</feature>
<accession>A0A9D3AYR0</accession>
<gene>
    <name evidence="6" type="ORF">SPSYN_00055</name>
</gene>
<keyword evidence="1" id="KW-0540">Nuclease</keyword>
<dbReference type="Pfam" id="PF01844">
    <property type="entry name" value="HNH"/>
    <property type="match status" value="1"/>
</dbReference>